<accession>A0A368EIL7</accession>
<gene>
    <name evidence="3" type="ORF">DBW64_04290</name>
</gene>
<dbReference type="EMBL" id="QOQK01000019">
    <property type="protein sequence ID" value="RCL84201.1"/>
    <property type="molecule type" value="Genomic_DNA"/>
</dbReference>
<sequence length="270" mass="29965">MQNKNNNLVEDTDIKFLERAITDHQGDIKKFKTAYRQQKGDNPGPGLVFLAGFKADMDGSKAEALAAWCASKDLAFLRFDYFGHGQSEGDFIEGTVSLWREDVFEIISKLTTGPQIIVGSSFGGWLSLMAACHKPLDIAALVLVAPAVDMTDRLMESFFNKALLKELHNNGVAYLPSDYDDEGYPITKELIEDGRKHLMLEKGIEFKGPVRILHGRLDTSVPWSLSLELAGALASQDVETTFVEHGDHSLSEPENIDLLTTTLSRLYDQI</sequence>
<dbReference type="Pfam" id="PF12146">
    <property type="entry name" value="Hydrolase_4"/>
    <property type="match status" value="1"/>
</dbReference>
<dbReference type="InterPro" id="IPR052382">
    <property type="entry name" value="ABHD10_acyl-thioesterase"/>
</dbReference>
<dbReference type="GO" id="GO:0016787">
    <property type="term" value="F:hydrolase activity"/>
    <property type="evidence" value="ECO:0007669"/>
    <property type="project" value="UniProtKB-KW"/>
</dbReference>
<reference evidence="3 4" key="1">
    <citation type="journal article" date="2018" name="Microbiome">
        <title>Fine metagenomic profile of the Mediterranean stratified and mixed water columns revealed by assembly and recruitment.</title>
        <authorList>
            <person name="Haro-Moreno J.M."/>
            <person name="Lopez-Perez M."/>
            <person name="De La Torre J.R."/>
            <person name="Picazo A."/>
            <person name="Camacho A."/>
            <person name="Rodriguez-Valera F."/>
        </authorList>
    </citation>
    <scope>NUCLEOTIDE SEQUENCE [LARGE SCALE GENOMIC DNA]</scope>
    <source>
        <strain evidence="3">MED-G50</strain>
    </source>
</reference>
<keyword evidence="1 3" id="KW-0378">Hydrolase</keyword>
<evidence type="ECO:0000259" key="2">
    <source>
        <dbReference type="Pfam" id="PF12146"/>
    </source>
</evidence>
<dbReference type="Proteomes" id="UP000252289">
    <property type="component" value="Unassembled WGS sequence"/>
</dbReference>
<evidence type="ECO:0000256" key="1">
    <source>
        <dbReference type="ARBA" id="ARBA00022801"/>
    </source>
</evidence>
<organism evidence="3 4">
    <name type="scientific">PS1 clade bacterium</name>
    <dbReference type="NCBI Taxonomy" id="2175152"/>
    <lineage>
        <taxon>Bacteria</taxon>
        <taxon>Pseudomonadati</taxon>
        <taxon>Pseudomonadota</taxon>
        <taxon>Alphaproteobacteria</taxon>
        <taxon>PS1 clade</taxon>
    </lineage>
</organism>
<dbReference type="InterPro" id="IPR022742">
    <property type="entry name" value="Hydrolase_4"/>
</dbReference>
<dbReference type="PANTHER" id="PTHR16138:SF7">
    <property type="entry name" value="PALMITOYL-PROTEIN THIOESTERASE ABHD10, MITOCHONDRIAL"/>
    <property type="match status" value="1"/>
</dbReference>
<name>A0A368EIL7_9PROT</name>
<evidence type="ECO:0000313" key="3">
    <source>
        <dbReference type="EMBL" id="RCL84201.1"/>
    </source>
</evidence>
<dbReference type="Gene3D" id="3.40.50.1820">
    <property type="entry name" value="alpha/beta hydrolase"/>
    <property type="match status" value="1"/>
</dbReference>
<protein>
    <submittedName>
        <fullName evidence="3">Alpha/beta hydrolase</fullName>
    </submittedName>
</protein>
<dbReference type="PANTHER" id="PTHR16138">
    <property type="entry name" value="MYCOPHENOLIC ACID ACYL-GLUCURONIDE ESTERASE, MITOCHONDRIAL"/>
    <property type="match status" value="1"/>
</dbReference>
<dbReference type="SUPFAM" id="SSF53474">
    <property type="entry name" value="alpha/beta-Hydrolases"/>
    <property type="match status" value="1"/>
</dbReference>
<feature type="domain" description="Serine aminopeptidase S33" evidence="2">
    <location>
        <begin position="61"/>
        <end position="165"/>
    </location>
</feature>
<proteinExistence type="predicted"/>
<comment type="caution">
    <text evidence="3">The sequence shown here is derived from an EMBL/GenBank/DDBJ whole genome shotgun (WGS) entry which is preliminary data.</text>
</comment>
<dbReference type="AlphaFoldDB" id="A0A368EIL7"/>
<evidence type="ECO:0000313" key="4">
    <source>
        <dbReference type="Proteomes" id="UP000252289"/>
    </source>
</evidence>
<dbReference type="InterPro" id="IPR029058">
    <property type="entry name" value="AB_hydrolase_fold"/>
</dbReference>